<proteinExistence type="predicted"/>
<accession>A0A4R2IH83</accession>
<dbReference type="Proteomes" id="UP000295573">
    <property type="component" value="Unassembled WGS sequence"/>
</dbReference>
<protein>
    <recommendedName>
        <fullName evidence="3">Acetyltransferase (GNAT) family protein</fullName>
    </recommendedName>
</protein>
<sequence length="51" mass="5680">MSTGCTDVDIFGSIHKDNSNSKRMCEAEGFALLCPDGEEYDLYLRQVSFDA</sequence>
<evidence type="ECO:0008006" key="3">
    <source>
        <dbReference type="Google" id="ProtNLM"/>
    </source>
</evidence>
<organism evidence="1 2">
    <name type="scientific">Kribbella antiqua</name>
    <dbReference type="NCBI Taxonomy" id="2512217"/>
    <lineage>
        <taxon>Bacteria</taxon>
        <taxon>Bacillati</taxon>
        <taxon>Actinomycetota</taxon>
        <taxon>Actinomycetes</taxon>
        <taxon>Propionibacteriales</taxon>
        <taxon>Kribbellaceae</taxon>
        <taxon>Kribbella</taxon>
    </lineage>
</organism>
<comment type="caution">
    <text evidence="1">The sequence shown here is derived from an EMBL/GenBank/DDBJ whole genome shotgun (WGS) entry which is preliminary data.</text>
</comment>
<dbReference type="AlphaFoldDB" id="A0A4R2IH83"/>
<name>A0A4R2IH83_9ACTN</name>
<evidence type="ECO:0000313" key="2">
    <source>
        <dbReference type="Proteomes" id="UP000295573"/>
    </source>
</evidence>
<evidence type="ECO:0000313" key="1">
    <source>
        <dbReference type="EMBL" id="TCO43612.1"/>
    </source>
</evidence>
<reference evidence="1 2" key="1">
    <citation type="journal article" date="2015" name="Stand. Genomic Sci.">
        <title>Genomic Encyclopedia of Bacterial and Archaeal Type Strains, Phase III: the genomes of soil and plant-associated and newly described type strains.</title>
        <authorList>
            <person name="Whitman W.B."/>
            <person name="Woyke T."/>
            <person name="Klenk H.P."/>
            <person name="Zhou Y."/>
            <person name="Lilburn T.G."/>
            <person name="Beck B.J."/>
            <person name="De Vos P."/>
            <person name="Vandamme P."/>
            <person name="Eisen J.A."/>
            <person name="Garrity G."/>
            <person name="Hugenholtz P."/>
            <person name="Kyrpides N.C."/>
        </authorList>
    </citation>
    <scope>NUCLEOTIDE SEQUENCE [LARGE SCALE GENOMIC DNA]</scope>
    <source>
        <strain evidence="1 2">VKM Ac-2541</strain>
    </source>
</reference>
<keyword evidence="2" id="KW-1185">Reference proteome</keyword>
<dbReference type="EMBL" id="SLWR01000012">
    <property type="protein sequence ID" value="TCO43612.1"/>
    <property type="molecule type" value="Genomic_DNA"/>
</dbReference>
<gene>
    <name evidence="1" type="ORF">EV646_112189</name>
</gene>